<dbReference type="GO" id="GO:0046872">
    <property type="term" value="F:metal ion binding"/>
    <property type="evidence" value="ECO:0007669"/>
    <property type="project" value="UniProtKB-KW"/>
</dbReference>
<feature type="binding site" evidence="10">
    <location>
        <begin position="1391"/>
        <end position="1396"/>
    </location>
    <ligand>
        <name>substrate</name>
    </ligand>
</feature>
<dbReference type="InterPro" id="IPR016024">
    <property type="entry name" value="ARM-type_fold"/>
</dbReference>
<feature type="binding site" evidence="10">
    <location>
        <begin position="1666"/>
        <end position="1669"/>
    </location>
    <ligand>
        <name>substrate</name>
    </ligand>
</feature>
<dbReference type="NCBIfam" id="TIGR01429">
    <property type="entry name" value="AMP_deaminase"/>
    <property type="match status" value="1"/>
</dbReference>
<proteinExistence type="inferred from homology"/>
<evidence type="ECO:0000256" key="11">
    <source>
        <dbReference type="PIRSR" id="PIRSR606329-3"/>
    </source>
</evidence>
<evidence type="ECO:0000256" key="6">
    <source>
        <dbReference type="ARBA" id="ARBA00022833"/>
    </source>
</evidence>
<comment type="catalytic activity">
    <reaction evidence="8">
        <text>AMP + H2O + H(+) = IMP + NH4(+)</text>
        <dbReference type="Rhea" id="RHEA:14777"/>
        <dbReference type="ChEBI" id="CHEBI:15377"/>
        <dbReference type="ChEBI" id="CHEBI:15378"/>
        <dbReference type="ChEBI" id="CHEBI:28938"/>
        <dbReference type="ChEBI" id="CHEBI:58053"/>
        <dbReference type="ChEBI" id="CHEBI:456215"/>
        <dbReference type="EC" id="3.5.4.6"/>
    </reaction>
</comment>
<evidence type="ECO:0000256" key="4">
    <source>
        <dbReference type="ARBA" id="ARBA00022723"/>
    </source>
</evidence>
<evidence type="ECO:0000256" key="7">
    <source>
        <dbReference type="ARBA" id="ARBA00023080"/>
    </source>
</evidence>
<dbReference type="PANTHER" id="PTHR11359:SF10">
    <property type="entry name" value="AMP DEAMINASE-RELATED"/>
    <property type="match status" value="1"/>
</dbReference>
<dbReference type="Proteomes" id="UP000026960">
    <property type="component" value="Chromosome 7"/>
</dbReference>
<dbReference type="InterPro" id="IPR058669">
    <property type="entry name" value="TPR_IPO7/11-like"/>
</dbReference>
<protein>
    <recommendedName>
        <fullName evidence="3">AMP deaminase</fullName>
        <ecNumber evidence="3">3.5.4.6</ecNumber>
    </recommendedName>
</protein>
<evidence type="ECO:0000256" key="9">
    <source>
        <dbReference type="PIRSR" id="PIRSR606329-1"/>
    </source>
</evidence>
<name>A0A0D3GVB3_9ORYZ</name>
<feature type="domain" description="Importin-7/11-like TPR repeats" evidence="13">
    <location>
        <begin position="597"/>
        <end position="909"/>
    </location>
</feature>
<feature type="region of interest" description="Disordered" evidence="12">
    <location>
        <begin position="1097"/>
        <end position="1124"/>
    </location>
</feature>
<feature type="compositionally biased region" description="Basic residues" evidence="12">
    <location>
        <begin position="945"/>
        <end position="954"/>
    </location>
</feature>
<keyword evidence="15" id="KW-1185">Reference proteome</keyword>
<dbReference type="FunFam" id="4.10.800.20:FF:000001">
    <property type="entry name" value="AMP deaminase"/>
    <property type="match status" value="1"/>
</dbReference>
<feature type="active site" description="Proton acceptor" evidence="9">
    <location>
        <position position="1610"/>
    </location>
</feature>
<keyword evidence="4 11" id="KW-0479">Metal-binding</keyword>
<feature type="binding site" evidence="10">
    <location>
        <position position="1591"/>
    </location>
    <ligand>
        <name>substrate</name>
    </ligand>
</feature>
<dbReference type="Gene3D" id="1.25.10.10">
    <property type="entry name" value="Leucine-rich Repeat Variant"/>
    <property type="match status" value="1"/>
</dbReference>
<comment type="cofactor">
    <cofactor evidence="11">
        <name>Zn(2+)</name>
        <dbReference type="ChEBI" id="CHEBI:29105"/>
    </cofactor>
    <text evidence="11">Binds 1 zinc ion per subunit.</text>
</comment>
<dbReference type="InterPro" id="IPR006650">
    <property type="entry name" value="A/AMP_deam_AS"/>
</dbReference>
<dbReference type="InterPro" id="IPR006329">
    <property type="entry name" value="AMPD"/>
</dbReference>
<evidence type="ECO:0000313" key="15">
    <source>
        <dbReference type="Proteomes" id="UP000026960"/>
    </source>
</evidence>
<dbReference type="GO" id="GO:0005829">
    <property type="term" value="C:cytosol"/>
    <property type="evidence" value="ECO:0007669"/>
    <property type="project" value="TreeGrafter"/>
</dbReference>
<dbReference type="SUPFAM" id="SSF48371">
    <property type="entry name" value="ARM repeat"/>
    <property type="match status" value="1"/>
</dbReference>
<feature type="binding site" evidence="11">
    <location>
        <position position="1320"/>
    </location>
    <ligand>
        <name>Zn(2+)</name>
        <dbReference type="ChEBI" id="CHEBI:29105"/>
        <note>catalytic</note>
    </ligand>
</feature>
<dbReference type="STRING" id="65489.A0A0D3GVB3"/>
<evidence type="ECO:0000256" key="5">
    <source>
        <dbReference type="ARBA" id="ARBA00022801"/>
    </source>
</evidence>
<evidence type="ECO:0000256" key="10">
    <source>
        <dbReference type="PIRSR" id="PIRSR606329-2"/>
    </source>
</evidence>
<dbReference type="PROSITE" id="PS00485">
    <property type="entry name" value="A_DEAMINASE"/>
    <property type="match status" value="1"/>
</dbReference>
<organism evidence="14">
    <name type="scientific">Oryza barthii</name>
    <dbReference type="NCBI Taxonomy" id="65489"/>
    <lineage>
        <taxon>Eukaryota</taxon>
        <taxon>Viridiplantae</taxon>
        <taxon>Streptophyta</taxon>
        <taxon>Embryophyta</taxon>
        <taxon>Tracheophyta</taxon>
        <taxon>Spermatophyta</taxon>
        <taxon>Magnoliopsida</taxon>
        <taxon>Liliopsida</taxon>
        <taxon>Poales</taxon>
        <taxon>Poaceae</taxon>
        <taxon>BOP clade</taxon>
        <taxon>Oryzoideae</taxon>
        <taxon>Oryzeae</taxon>
        <taxon>Oryzinae</taxon>
        <taxon>Oryza</taxon>
    </lineage>
</organism>
<dbReference type="HOGENOM" id="CLU_238915_0_0_1"/>
<feature type="binding site" evidence="11">
    <location>
        <position position="1322"/>
    </location>
    <ligand>
        <name>Zn(2+)</name>
        <dbReference type="ChEBI" id="CHEBI:29105"/>
        <note>catalytic</note>
    </ligand>
</feature>
<sequence>MALSAGDVPTMYTVLVNSLSADEAVRRPAETALAQCEARPGFCSCLLIALQLAVLISKIARLDYPKEWPDLFSLLAQQLQSADVLASHRVFMVLFRTLKELSTKRLAVDQRNYAEITSHLFEYTWNLWKSDVQTILQNLSMLSQRSDIDSILEQSNDLMLICDRWLLCLKIIRQLIFSGYASDSTTAQEVWQVREVCPTVLTAIQSLLPYYSSYKDKQAKLWDFAKRACTKLMKVLVTLQGRHPYSFVHQAVLPSIVDFCLNMITNPEQGGASFEEFLIQSMVFVKSVLECKEYKPSPTGRVINESSQPLSLEQRKKNFGAVASDMLKIVLPGDRVMLLCNILIRRYFIYTAKDLEEWSENPESFHHEQNLVQWTEKQRPCAEALFIVIFENYREQLAPVVVSILREAMALSPPLETDVTAGMLLKDAAYTAAGHVYYELSNYLSFNEWFHGSLSIEISNGHPNMRIIRRKIALLLGQWISEIKGDTRKLVYHALVGLLQDNDIAVRLAACSSLCYLFQESSFSELDLFECLPTCWTMCFKLTEDVQEFDSKVQVLNFISVLLEHAGDKVIPFASQLSHFFQKIWDESAGESLLQIQLLAALRTFISSVGYQSPLSYHMLIPILQSGINVDSPDALNLLEDSVLLWETTLLNAPSIVSQLLDLFPYLVGIVTRSFDHLEVTINIIEDYIIFGGSEFLKRHGANLTNILDTIVGNVNDKGLLTALPIIDLLIQLFPQEAPPLISSALQKLIFICLNQDDEHNPSRTTVRASAGAILARLLVMNTNFTGQLLSEPALLTSIQQTGISVNNNLLLSLVDMWIDKVDDANVIQQKEYAMALSVILTLHVPQVIDKLDDILSVCTTVIMGGREVKTEDDTSGDITSSSWLGNDNSGYSNTSKELRKRQVMLLDAQHFPVLLLMHCTVEGHKRRREGKSPSKSKSPERRKGNPTRRRRAEWRRDGLHLAVATLLGASFAAASAYYMHRKTLDQLLRFARSLDRDHRRRNRHLLDADDDDDDDPPRDHDRRTTLPIPPGLPPLHTGREGKPIISPASTKRVGPLVRPTTPRSPVPTVSAFETIEDSDDDDENIAPDAKNNAVSLLTNGTIGSDPLPGKASQNGDTKPVPSTNMIRSQSATGSLHGAQHNPVAADILRKEPEHETFSRINITAVETPSPDEIEAYKVLQKCLELREKYMFREEVAPWEKEIITDPSTPKPNPNPFYYEQQTKTEHHFEMVDGVIHVYPNKDSKERIYPVADATTFFTDMHYILRVLAAGDIRTVCYKRLNLLEQKFNLHLMVNADRELLAQKAAPHRDFYNVRKVDTHVHHSACMNQKHLLRFIKSKLRKEPDEVVIFRDGTYLTLKEVFESLDLTGYDLNVDLLDVHADKSTFHRFDKFNLKYNPCGQSRLREIFLKQDNLIQGRFLAELTKEVFSDLEASKYQMAEYRISIYGRKKSEWDQMASWIVNNELYSENVVWLIQIPRIYNVYREMGTINSFQNLLDNIFLPLFEVTVDPASHPQLHVFLQQVVGLDLVDDESKPERRPTKHMPTPEQWTNVFNPAYAYYVYYCYANLYTLNKLRESKGMTTIKLRPHCGEAGDIDHLAAAFLTSHNIAHGVNLKKSPVLQYLYYLAQIGLAMSPLSNNSLFIDYHRNPFPTFFLRGLNVSLSTDDPLQIHLTKEPLVEEYSIAASLWKLSSCDLCEIARNSVYQSGFSHRLKSHWIGRNYYKRGHDGNDIHQTNVPHIRIEFRHTIWKEEMELIHLRNVDIPAEIDR</sequence>
<dbReference type="CDD" id="cd01319">
    <property type="entry name" value="AMPD"/>
    <property type="match status" value="1"/>
</dbReference>
<feature type="compositionally biased region" description="Low complexity" evidence="12">
    <location>
        <begin position="1058"/>
        <end position="1069"/>
    </location>
</feature>
<evidence type="ECO:0000256" key="2">
    <source>
        <dbReference type="ARBA" id="ARBA00006676"/>
    </source>
</evidence>
<dbReference type="PaxDb" id="65489-OBART07G27300.1"/>
<dbReference type="GO" id="GO:0003876">
    <property type="term" value="F:AMP deaminase activity"/>
    <property type="evidence" value="ECO:0007669"/>
    <property type="project" value="UniProtKB-EC"/>
</dbReference>
<dbReference type="EC" id="3.5.4.6" evidence="3"/>
<comment type="similarity">
    <text evidence="2">Belongs to the metallo-dependent hydrolases superfamily. Adenosine and AMP deaminases family.</text>
</comment>
<dbReference type="FunFam" id="3.20.20.140:FF:000035">
    <property type="entry name" value="Probable amp deaminase"/>
    <property type="match status" value="1"/>
</dbReference>
<comment type="pathway">
    <text evidence="1">Purine metabolism; IMP biosynthesis via salvage pathway; IMP from AMP: step 1/1.</text>
</comment>
<dbReference type="eggNOG" id="KOG1993">
    <property type="taxonomic scope" value="Eukaryota"/>
</dbReference>
<dbReference type="Gramene" id="OBART07G27300.1">
    <property type="protein sequence ID" value="OBART07G27300.1"/>
    <property type="gene ID" value="OBART07G27300"/>
</dbReference>
<keyword evidence="6 11" id="KW-0862">Zinc</keyword>
<keyword evidence="5" id="KW-0378">Hydrolase</keyword>
<dbReference type="PANTHER" id="PTHR11359">
    <property type="entry name" value="AMP DEAMINASE"/>
    <property type="match status" value="1"/>
</dbReference>
<evidence type="ECO:0000256" key="8">
    <source>
        <dbReference type="ARBA" id="ARBA00051746"/>
    </source>
</evidence>
<dbReference type="InterPro" id="IPR011989">
    <property type="entry name" value="ARM-like"/>
</dbReference>
<dbReference type="Pfam" id="PF19326">
    <property type="entry name" value="AMP_deaminase"/>
    <property type="match status" value="1"/>
</dbReference>
<dbReference type="EnsemblPlants" id="OBART07G27300.1">
    <property type="protein sequence ID" value="OBART07G27300.1"/>
    <property type="gene ID" value="OBART07G27300"/>
</dbReference>
<feature type="binding site" evidence="11">
    <location>
        <position position="1665"/>
    </location>
    <ligand>
        <name>Zn(2+)</name>
        <dbReference type="ChEBI" id="CHEBI:29105"/>
        <note>catalytic</note>
    </ligand>
</feature>
<evidence type="ECO:0000256" key="1">
    <source>
        <dbReference type="ARBA" id="ARBA00004955"/>
    </source>
</evidence>
<reference evidence="14" key="1">
    <citation type="journal article" date="2009" name="Rice">
        <title>De Novo Next Generation Sequencing of Plant Genomes.</title>
        <authorList>
            <person name="Rounsley S."/>
            <person name="Marri P.R."/>
            <person name="Yu Y."/>
            <person name="He R."/>
            <person name="Sisneros N."/>
            <person name="Goicoechea J.L."/>
            <person name="Lee S.J."/>
            <person name="Angelova A."/>
            <person name="Kudrna D."/>
            <person name="Luo M."/>
            <person name="Affourtit J."/>
            <person name="Desany B."/>
            <person name="Knight J."/>
            <person name="Niazi F."/>
            <person name="Egholm M."/>
            <person name="Wing R.A."/>
        </authorList>
    </citation>
    <scope>NUCLEOTIDE SEQUENCE [LARGE SCALE GENOMIC DNA]</scope>
    <source>
        <strain evidence="14">cv. IRGC 105608</strain>
    </source>
</reference>
<keyword evidence="7" id="KW-0546">Nucleotide metabolism</keyword>
<dbReference type="InterPro" id="IPR032466">
    <property type="entry name" value="Metal_Hydrolase"/>
</dbReference>
<evidence type="ECO:0000313" key="14">
    <source>
        <dbReference type="EnsemblPlants" id="OBART07G27300.1"/>
    </source>
</evidence>
<dbReference type="GO" id="GO:0032264">
    <property type="term" value="P:IMP salvage"/>
    <property type="evidence" value="ECO:0007669"/>
    <property type="project" value="UniProtKB-UniPathway"/>
</dbReference>
<accession>A0A0D3GVB3</accession>
<evidence type="ECO:0000256" key="3">
    <source>
        <dbReference type="ARBA" id="ARBA00012775"/>
    </source>
</evidence>
<dbReference type="SUPFAM" id="SSF51556">
    <property type="entry name" value="Metallo-dependent hydrolases"/>
    <property type="match status" value="1"/>
</dbReference>
<dbReference type="GO" id="GO:0046033">
    <property type="term" value="P:AMP metabolic process"/>
    <property type="evidence" value="ECO:0007669"/>
    <property type="project" value="TreeGrafter"/>
</dbReference>
<feature type="region of interest" description="Disordered" evidence="12">
    <location>
        <begin position="1006"/>
        <end position="1069"/>
    </location>
</feature>
<dbReference type="Gene3D" id="4.10.800.20">
    <property type="match status" value="1"/>
</dbReference>
<evidence type="ECO:0000256" key="12">
    <source>
        <dbReference type="SAM" id="MobiDB-lite"/>
    </source>
</evidence>
<feature type="compositionally biased region" description="Polar residues" evidence="12">
    <location>
        <begin position="1112"/>
        <end position="1124"/>
    </location>
</feature>
<feature type="region of interest" description="Disordered" evidence="12">
    <location>
        <begin position="923"/>
        <end position="955"/>
    </location>
</feature>
<reference evidence="14" key="2">
    <citation type="submission" date="2015-03" db="UniProtKB">
        <authorList>
            <consortium name="EnsemblPlants"/>
        </authorList>
    </citation>
    <scope>IDENTIFICATION</scope>
</reference>
<feature type="binding site" evidence="10">
    <location>
        <position position="1322"/>
    </location>
    <ligand>
        <name>substrate</name>
    </ligand>
</feature>
<dbReference type="eggNOG" id="KOG1096">
    <property type="taxonomic scope" value="Eukaryota"/>
</dbReference>
<dbReference type="FunFam" id="3.20.20.140:FF:000216">
    <property type="entry name" value="AMP deaminase"/>
    <property type="match status" value="1"/>
</dbReference>
<evidence type="ECO:0000259" key="13">
    <source>
        <dbReference type="Pfam" id="PF25758"/>
    </source>
</evidence>
<feature type="binding site" evidence="11">
    <location>
        <position position="1588"/>
    </location>
    <ligand>
        <name>Zn(2+)</name>
        <dbReference type="ChEBI" id="CHEBI:29105"/>
        <note>catalytic</note>
    </ligand>
</feature>
<dbReference type="Pfam" id="PF25758">
    <property type="entry name" value="TPR_IPO11"/>
    <property type="match status" value="1"/>
</dbReference>
<dbReference type="UniPathway" id="UPA00591">
    <property type="reaction ID" value="UER00663"/>
</dbReference>
<dbReference type="Gene3D" id="3.20.20.140">
    <property type="entry name" value="Metal-dependent hydrolases"/>
    <property type="match status" value="1"/>
</dbReference>